<evidence type="ECO:0000313" key="3">
    <source>
        <dbReference type="Proteomes" id="UP001066276"/>
    </source>
</evidence>
<accession>A0AAV7STE5</accession>
<comment type="caution">
    <text evidence="2">The sequence shown here is derived from an EMBL/GenBank/DDBJ whole genome shotgun (WGS) entry which is preliminary data.</text>
</comment>
<dbReference type="AlphaFoldDB" id="A0AAV7STE5"/>
<dbReference type="EMBL" id="JANPWB010000008">
    <property type="protein sequence ID" value="KAJ1167369.1"/>
    <property type="molecule type" value="Genomic_DNA"/>
</dbReference>
<evidence type="ECO:0000313" key="2">
    <source>
        <dbReference type="EMBL" id="KAJ1167369.1"/>
    </source>
</evidence>
<name>A0AAV7STE5_PLEWA</name>
<evidence type="ECO:0000256" key="1">
    <source>
        <dbReference type="SAM" id="MobiDB-lite"/>
    </source>
</evidence>
<keyword evidence="3" id="KW-1185">Reference proteome</keyword>
<dbReference type="Proteomes" id="UP001066276">
    <property type="component" value="Chromosome 4_2"/>
</dbReference>
<proteinExistence type="predicted"/>
<reference evidence="2" key="1">
    <citation type="journal article" date="2022" name="bioRxiv">
        <title>Sequencing and chromosome-scale assembly of the giantPleurodeles waltlgenome.</title>
        <authorList>
            <person name="Brown T."/>
            <person name="Elewa A."/>
            <person name="Iarovenko S."/>
            <person name="Subramanian E."/>
            <person name="Araus A.J."/>
            <person name="Petzold A."/>
            <person name="Susuki M."/>
            <person name="Suzuki K.-i.T."/>
            <person name="Hayashi T."/>
            <person name="Toyoda A."/>
            <person name="Oliveira C."/>
            <person name="Osipova E."/>
            <person name="Leigh N.D."/>
            <person name="Simon A."/>
            <person name="Yun M.H."/>
        </authorList>
    </citation>
    <scope>NUCLEOTIDE SEQUENCE</scope>
    <source>
        <strain evidence="2">20211129_DDA</strain>
        <tissue evidence="2">Liver</tissue>
    </source>
</reference>
<organism evidence="2 3">
    <name type="scientific">Pleurodeles waltl</name>
    <name type="common">Iberian ribbed newt</name>
    <dbReference type="NCBI Taxonomy" id="8319"/>
    <lineage>
        <taxon>Eukaryota</taxon>
        <taxon>Metazoa</taxon>
        <taxon>Chordata</taxon>
        <taxon>Craniata</taxon>
        <taxon>Vertebrata</taxon>
        <taxon>Euteleostomi</taxon>
        <taxon>Amphibia</taxon>
        <taxon>Batrachia</taxon>
        <taxon>Caudata</taxon>
        <taxon>Salamandroidea</taxon>
        <taxon>Salamandridae</taxon>
        <taxon>Pleurodelinae</taxon>
        <taxon>Pleurodeles</taxon>
    </lineage>
</organism>
<gene>
    <name evidence="2" type="ORF">NDU88_007761</name>
</gene>
<feature type="compositionally biased region" description="Basic and acidic residues" evidence="1">
    <location>
        <begin position="46"/>
        <end position="87"/>
    </location>
</feature>
<sequence length="135" mass="14742">MAADERSLVKCRSGNVADSVEVSVVQGQEFLGSAAMGDGTAKVPGTRREQGKDMKREERKNAKELEEITRKSRGTSRKEAKGAENKQENNGNNRGTRRKEAGGAHFTDATLHACLKRVKKMLPVCAERQSGLPDD</sequence>
<protein>
    <submittedName>
        <fullName evidence="2">Uncharacterized protein</fullName>
    </submittedName>
</protein>
<feature type="region of interest" description="Disordered" evidence="1">
    <location>
        <begin position="30"/>
        <end position="106"/>
    </location>
</feature>